<dbReference type="AlphaFoldDB" id="A0A935MH24"/>
<keyword evidence="1" id="KW-0812">Transmembrane</keyword>
<evidence type="ECO:0000256" key="1">
    <source>
        <dbReference type="SAM" id="Phobius"/>
    </source>
</evidence>
<feature type="transmembrane region" description="Helical" evidence="1">
    <location>
        <begin position="61"/>
        <end position="79"/>
    </location>
</feature>
<evidence type="ECO:0000313" key="5">
    <source>
        <dbReference type="EMBL" id="MBL0004802.1"/>
    </source>
</evidence>
<dbReference type="EMBL" id="JADIXZ010000004">
    <property type="protein sequence ID" value="MBK6300478.1"/>
    <property type="molecule type" value="Genomic_DNA"/>
</dbReference>
<name>A0A935MH24_9MICO</name>
<dbReference type="EMBL" id="JADJIB010000002">
    <property type="protein sequence ID" value="MBK7272832.1"/>
    <property type="molecule type" value="Genomic_DNA"/>
</dbReference>
<dbReference type="EMBL" id="JADKGK010000022">
    <property type="protein sequence ID" value="MBL0004802.1"/>
    <property type="molecule type" value="Genomic_DNA"/>
</dbReference>
<evidence type="ECO:0000313" key="6">
    <source>
        <dbReference type="Proteomes" id="UP000718281"/>
    </source>
</evidence>
<dbReference type="InterPro" id="IPR019692">
    <property type="entry name" value="CFP-6_PH"/>
</dbReference>
<dbReference type="Proteomes" id="UP000886632">
    <property type="component" value="Unassembled WGS sequence"/>
</dbReference>
<accession>A0A935MH24</accession>
<feature type="transmembrane region" description="Helical" evidence="1">
    <location>
        <begin position="27"/>
        <end position="49"/>
    </location>
</feature>
<dbReference type="Pfam" id="PF10756">
    <property type="entry name" value="bPH_6"/>
    <property type="match status" value="1"/>
</dbReference>
<reference evidence="6 7" key="1">
    <citation type="submission" date="2020-10" db="EMBL/GenBank/DDBJ databases">
        <title>Connecting structure to function with the recovery of over 1000 high-quality activated sludge metagenome-assembled genomes encoding full-length rRNA genes using long-read sequencing.</title>
        <authorList>
            <person name="Singleton C.M."/>
            <person name="Petriglieri F."/>
            <person name="Kristensen J.M."/>
            <person name="Kirkegaard R.H."/>
            <person name="Michaelsen T.Y."/>
            <person name="Andersen M.H."/>
            <person name="Karst S.M."/>
            <person name="Dueholm M.S."/>
            <person name="Nielsen P.H."/>
            <person name="Albertsen M."/>
        </authorList>
    </citation>
    <scope>NUCLEOTIDE SEQUENCE [LARGE SCALE GENOMIC DNA]</scope>
    <source>
        <strain evidence="3">AalE_18-Q3-R2-46_BAT3C.188</strain>
        <strain evidence="4">Ega_18-Q3-R5-49_MAXAC.001</strain>
        <strain evidence="5">Ribe_18-Q3-R11-54_MAXAC.001</strain>
    </source>
</reference>
<keyword evidence="1" id="KW-0472">Membrane</keyword>
<proteinExistence type="predicted"/>
<protein>
    <submittedName>
        <fullName evidence="4">PH domain-containing protein</fullName>
    </submittedName>
</protein>
<gene>
    <name evidence="3" type="ORF">IPF40_05315</name>
    <name evidence="4" type="ORF">IPI13_06545</name>
    <name evidence="5" type="ORF">IPP00_12730</name>
</gene>
<sequence length="160" mass="17672">MSEVSHPTGRRGDDDPFAPFVPRRGRIVAISLAVAAIALFTFIGVFIPATAIHDFQIFDRVLFASIGWILAALFFRYATIKAVPTREGLTVRNLFLTRTVTWPQVMGVQFGQGMPWPTLELNDTDTLAVMAIQRSDGPRSLQESARLNALVTGLGEARER</sequence>
<evidence type="ECO:0000313" key="4">
    <source>
        <dbReference type="EMBL" id="MBK7272832.1"/>
    </source>
</evidence>
<dbReference type="Proteomes" id="UP000718281">
    <property type="component" value="Unassembled WGS sequence"/>
</dbReference>
<evidence type="ECO:0000259" key="2">
    <source>
        <dbReference type="Pfam" id="PF10756"/>
    </source>
</evidence>
<dbReference type="Proteomes" id="UP000726105">
    <property type="component" value="Unassembled WGS sequence"/>
</dbReference>
<feature type="domain" description="Low molecular weight protein antigen 6 PH" evidence="2">
    <location>
        <begin position="85"/>
        <end position="144"/>
    </location>
</feature>
<organism evidence="4 7">
    <name type="scientific">Candidatus Phosphoribacter hodrii</name>
    <dbReference type="NCBI Taxonomy" id="2953743"/>
    <lineage>
        <taxon>Bacteria</taxon>
        <taxon>Bacillati</taxon>
        <taxon>Actinomycetota</taxon>
        <taxon>Actinomycetes</taxon>
        <taxon>Micrococcales</taxon>
        <taxon>Dermatophilaceae</taxon>
        <taxon>Candidatus Phosphoribacter</taxon>
    </lineage>
</organism>
<evidence type="ECO:0000313" key="3">
    <source>
        <dbReference type="EMBL" id="MBK6300478.1"/>
    </source>
</evidence>
<comment type="caution">
    <text evidence="4">The sequence shown here is derived from an EMBL/GenBank/DDBJ whole genome shotgun (WGS) entry which is preliminary data.</text>
</comment>
<evidence type="ECO:0000313" key="7">
    <source>
        <dbReference type="Proteomes" id="UP000726105"/>
    </source>
</evidence>
<keyword evidence="1" id="KW-1133">Transmembrane helix</keyword>